<evidence type="ECO:0000313" key="1">
    <source>
        <dbReference type="EMBL" id="SMQ12570.1"/>
    </source>
</evidence>
<dbReference type="Proteomes" id="UP000215450">
    <property type="component" value="Unassembled WGS sequence"/>
</dbReference>
<dbReference type="STRING" id="1522312.GCA_900177895_00635"/>
<keyword evidence="3" id="KW-1185">Reference proteome</keyword>
<evidence type="ECO:0000313" key="2">
    <source>
        <dbReference type="EMBL" id="SNB70829.1"/>
    </source>
</evidence>
<dbReference type="EMBL" id="FXUV02000027">
    <property type="protein sequence ID" value="SNB70829.1"/>
    <property type="molecule type" value="Genomic_DNA"/>
</dbReference>
<reference evidence="2 3" key="2">
    <citation type="submission" date="2017-06" db="EMBL/GenBank/DDBJ databases">
        <authorList>
            <person name="Kim H.J."/>
            <person name="Triplett B.A."/>
        </authorList>
    </citation>
    <scope>NUCLEOTIDE SEQUENCE [LARGE SCALE GENOMIC DNA]</scope>
    <source>
        <strain evidence="2">Kingella_eburonensis</strain>
    </source>
</reference>
<name>A0A238HFF1_9NEIS</name>
<accession>A0A238HFF1</accession>
<proteinExistence type="predicted"/>
<evidence type="ECO:0000313" key="3">
    <source>
        <dbReference type="Proteomes" id="UP000215450"/>
    </source>
</evidence>
<gene>
    <name evidence="2" type="ORF">KEBURONENSIS_01394</name>
    <name evidence="1" type="ORF">KEBURONENSIS_01471</name>
</gene>
<dbReference type="AlphaFoldDB" id="A0A238HFF1"/>
<dbReference type="EMBL" id="FXUV01000025">
    <property type="protein sequence ID" value="SMQ12570.1"/>
    <property type="molecule type" value="Genomic_DNA"/>
</dbReference>
<reference evidence="1" key="1">
    <citation type="submission" date="2017-05" db="EMBL/GenBank/DDBJ databases">
        <authorList>
            <person name="Song R."/>
            <person name="Chenine A.L."/>
            <person name="Ruprecht R.M."/>
        </authorList>
    </citation>
    <scope>NUCLEOTIDE SEQUENCE</scope>
    <source>
        <strain evidence="1">Kingella_eburonensis</strain>
    </source>
</reference>
<dbReference type="RefSeq" id="WP_038311250.1">
    <property type="nucleotide sequence ID" value="NZ_FXUV02000027.1"/>
</dbReference>
<sequence length="201" mass="24779">METQKLPHWFWQLLPVLTKRQNIDSFEQWLYDTQAESSFPNDVYQSLLWLNYRESCQVVITKLIELASQYVPLYMVDDRLYAIQFMTQLFSFERPEYYWESNDEIWAFLPIDNANYISAYREIMEDYWYEFDRYSQEWESDISTEYKVFHLEYQRITTQLTEAIYKHITEQTDLPCMQPKPIFRQSEKSSFSIFNIFKKYF</sequence>
<dbReference type="OrthoDB" id="1453393at2"/>
<protein>
    <submittedName>
        <fullName evidence="1">Uncharacterized protein</fullName>
    </submittedName>
</protein>
<organism evidence="1">
    <name type="scientific">Kingella negevensis</name>
    <dbReference type="NCBI Taxonomy" id="1522312"/>
    <lineage>
        <taxon>Bacteria</taxon>
        <taxon>Pseudomonadati</taxon>
        <taxon>Pseudomonadota</taxon>
        <taxon>Betaproteobacteria</taxon>
        <taxon>Neisseriales</taxon>
        <taxon>Neisseriaceae</taxon>
        <taxon>Kingella</taxon>
    </lineage>
</organism>